<evidence type="ECO:0008006" key="5">
    <source>
        <dbReference type="Google" id="ProtNLM"/>
    </source>
</evidence>
<accession>A0A0F4YU30</accession>
<dbReference type="GeneID" id="25316534"/>
<dbReference type="STRING" id="1408163.A0A0F4YU30"/>
<gene>
    <name evidence="3" type="ORF">T310_4186</name>
</gene>
<keyword evidence="4" id="KW-1185">Reference proteome</keyword>
<feature type="region of interest" description="Disordered" evidence="2">
    <location>
        <begin position="798"/>
        <end position="825"/>
    </location>
</feature>
<dbReference type="RefSeq" id="XP_013328399.1">
    <property type="nucleotide sequence ID" value="XM_013472945.1"/>
</dbReference>
<feature type="compositionally biased region" description="Polar residues" evidence="2">
    <location>
        <begin position="803"/>
        <end position="818"/>
    </location>
</feature>
<feature type="region of interest" description="Disordered" evidence="2">
    <location>
        <begin position="162"/>
        <end position="212"/>
    </location>
</feature>
<comment type="caution">
    <text evidence="3">The sequence shown here is derived from an EMBL/GenBank/DDBJ whole genome shotgun (WGS) entry which is preliminary data.</text>
</comment>
<feature type="coiled-coil region" evidence="1">
    <location>
        <begin position="594"/>
        <end position="628"/>
    </location>
</feature>
<protein>
    <recommendedName>
        <fullName evidence="5">Ubiquitin interaction motif protein</fullName>
    </recommendedName>
</protein>
<dbReference type="GO" id="GO:0005869">
    <property type="term" value="C:dynactin complex"/>
    <property type="evidence" value="ECO:0007669"/>
    <property type="project" value="InterPro"/>
</dbReference>
<reference evidence="3 4" key="1">
    <citation type="submission" date="2015-04" db="EMBL/GenBank/DDBJ databases">
        <authorList>
            <person name="Heijne W.H."/>
            <person name="Fedorova N.D."/>
            <person name="Nierman W.C."/>
            <person name="Vollebregt A.W."/>
            <person name="Zhao Z."/>
            <person name="Wu L."/>
            <person name="Kumar M."/>
            <person name="Stam H."/>
            <person name="van den Berg M.A."/>
            <person name="Pel H.J."/>
        </authorList>
    </citation>
    <scope>NUCLEOTIDE SEQUENCE [LARGE SCALE GENOMIC DNA]</scope>
    <source>
        <strain evidence="3 4">CBS 393.64</strain>
    </source>
</reference>
<dbReference type="InterPro" id="IPR009991">
    <property type="entry name" value="DCTN3"/>
</dbReference>
<proteinExistence type="predicted"/>
<dbReference type="OrthoDB" id="4489171at2759"/>
<dbReference type="Pfam" id="PF07426">
    <property type="entry name" value="Dynactin_p22"/>
    <property type="match status" value="1"/>
</dbReference>
<keyword evidence="1" id="KW-0175">Coiled coil</keyword>
<evidence type="ECO:0000313" key="3">
    <source>
        <dbReference type="EMBL" id="KKA21787.1"/>
    </source>
</evidence>
<dbReference type="GO" id="GO:0005634">
    <property type="term" value="C:nucleus"/>
    <property type="evidence" value="ECO:0007669"/>
    <property type="project" value="TreeGrafter"/>
</dbReference>
<dbReference type="GO" id="GO:0005829">
    <property type="term" value="C:cytosol"/>
    <property type="evidence" value="ECO:0007669"/>
    <property type="project" value="TreeGrafter"/>
</dbReference>
<dbReference type="PANTHER" id="PTHR39597">
    <property type="entry name" value="UBA DOMAIN-CONTAINING PROTEIN RUP1"/>
    <property type="match status" value="1"/>
</dbReference>
<dbReference type="InterPro" id="IPR055335">
    <property type="entry name" value="Ucp6/RUP1"/>
</dbReference>
<dbReference type="EMBL" id="LASV01000168">
    <property type="protein sequence ID" value="KKA21787.1"/>
    <property type="molecule type" value="Genomic_DNA"/>
</dbReference>
<feature type="region of interest" description="Disordered" evidence="2">
    <location>
        <begin position="30"/>
        <end position="63"/>
    </location>
</feature>
<dbReference type="AlphaFoldDB" id="A0A0F4YU30"/>
<organism evidence="3 4">
    <name type="scientific">Rasamsonia emersonii (strain ATCC 16479 / CBS 393.64 / IMI 116815)</name>
    <dbReference type="NCBI Taxonomy" id="1408163"/>
    <lineage>
        <taxon>Eukaryota</taxon>
        <taxon>Fungi</taxon>
        <taxon>Dikarya</taxon>
        <taxon>Ascomycota</taxon>
        <taxon>Pezizomycotina</taxon>
        <taxon>Eurotiomycetes</taxon>
        <taxon>Eurotiomycetidae</taxon>
        <taxon>Eurotiales</taxon>
        <taxon>Trichocomaceae</taxon>
        <taxon>Rasamsonia</taxon>
    </lineage>
</organism>
<sequence>MAGNQGGIMGGAALLGTRLPCELHKKSGALKEKWQANPQRRPLPTSSASQARRESRPSAFSRSVSPYSPMQLLAFTNAFAAQANDLNSQKAINAYFENPTCVQPQTQNDWEAFNNAAAYPYGNQSVPSKFITQLYVGGLIQVADSISFLAFNIENTDPVLNTGYSAPPSRPPSRMNTGDSPSAPKYEGMDLSGPAASGNAEQNLTPAQREERDLQQAVAMSLGQDFGPQESGVTTTNTPHFGRATRDHYDENAWAMTLFNPSAREVIISPDPEDRRRINNEPAFLRPSQEFQYLAGFLTIIHSIPLAREALLLRRRVLSDYGYDPQWWNGQQIKAPKVVSMEESYAEDSDWDDILDEAQRLMAFLDSTERAFGSTDALASIKSMSGYDSDGGVSNFLEAWQEAAVRAAPDDRLSTIFSSHALKRPLSEVDTPIEKEFFILDPNVESEHGQTLYDVLDRAVWADRPGEELDDVWLEHVAEILTIRLESSDPSAKSIGVKIPAVFYPDRYLDACREISREFRMRRLDVYREIDKLENIMTRFSVSKAVAKKGLTSKEVLEKAAAAARLALPKYLADGVGDASLSPEVANAEGQRLAHELRAISNKIDERLKELEDQRQKALETLRSYSKTLTEPSASADEPPKHRYTLRGVCTAPHVTYVLRRSASNKPEDAMEEGNGRADDWQWWRISFSTDDEKTKEASRTRSRRFDIPPNADVAGYTARKVREIEVLRAAREESNNILLVYANSNAVNFKEDVLPPALQEFVNADNRAFQAELEEAERMPQAENLDSSLKTGETFHDAKPALNTSNPSYLGEQQATTGDRGPLPSYEKVNVFDYEVSSFEEESSNLSWTNQPNTKASPCIGSDEILHTIPTMSLESDAIAAATIELLETRLRRLEYLLTGDTKWTGQPTTVPKPDTFEDTVARRLARLESDLEALSKSKPVVREVLQLYSKFPELFQSTPPQTIPAGLSTQNLASIVLSYASAFPETASRLTSLNDLPIPEAKASTALIELKPRLEKMARIQEQQVKEVSELRIRSARLLQRWYELGLLGSAECWAEWQSRLEEVDREVKRAEVARERRAREI</sequence>
<dbReference type="Proteomes" id="UP000053958">
    <property type="component" value="Unassembled WGS sequence"/>
</dbReference>
<dbReference type="PANTHER" id="PTHR39597:SF1">
    <property type="entry name" value="UBA DOMAIN-CONTAINING PROTEIN RUP1"/>
    <property type="match status" value="1"/>
</dbReference>
<evidence type="ECO:0000313" key="4">
    <source>
        <dbReference type="Proteomes" id="UP000053958"/>
    </source>
</evidence>
<name>A0A0F4YU30_RASE3</name>
<evidence type="ECO:0000256" key="1">
    <source>
        <dbReference type="SAM" id="Coils"/>
    </source>
</evidence>
<dbReference type="GO" id="GO:0016579">
    <property type="term" value="P:protein deubiquitination"/>
    <property type="evidence" value="ECO:0007669"/>
    <property type="project" value="TreeGrafter"/>
</dbReference>
<evidence type="ECO:0000256" key="2">
    <source>
        <dbReference type="SAM" id="MobiDB-lite"/>
    </source>
</evidence>
<dbReference type="GO" id="GO:0061640">
    <property type="term" value="P:cytoskeleton-dependent cytokinesis"/>
    <property type="evidence" value="ECO:0007669"/>
    <property type="project" value="InterPro"/>
</dbReference>